<name>A0AAD0R2R6_PSEDL</name>
<accession>A0AAD0R2R6</accession>
<reference evidence="1 2" key="1">
    <citation type="submission" date="2018-07" db="EMBL/GenBank/DDBJ databases">
        <title>Complete genome sequence of a Pseudomonas plecoglossicida strain pathogenic to the marine fish, Larimichthys crocea.</title>
        <authorList>
            <person name="Tao Z."/>
        </authorList>
    </citation>
    <scope>NUCLEOTIDE SEQUENCE [LARGE SCALE GENOMIC DNA]</scope>
    <source>
        <strain evidence="1 2">XSDHY-P</strain>
    </source>
</reference>
<dbReference type="Proteomes" id="UP000256503">
    <property type="component" value="Chromosome"/>
</dbReference>
<dbReference type="EMBL" id="CP031146">
    <property type="protein sequence ID" value="AXM99081.1"/>
    <property type="molecule type" value="Genomic_DNA"/>
</dbReference>
<proteinExistence type="predicted"/>
<sequence>MAYSTTNPVKKILDLGFASGGSIWAYESTHAHATVEGANFFTGCGFGSPGNAAVGMRIGDLVAACCVATSGTSAVTWHRVTSISTSTGWGSALHATVSVGSS</sequence>
<evidence type="ECO:0000313" key="1">
    <source>
        <dbReference type="EMBL" id="AXM99081.1"/>
    </source>
</evidence>
<gene>
    <name evidence="1" type="ORF">DVB73_18845</name>
</gene>
<evidence type="ECO:0000313" key="2">
    <source>
        <dbReference type="Proteomes" id="UP000256503"/>
    </source>
</evidence>
<organism evidence="1 2">
    <name type="scientific">Pseudomonas plecoglossicida</name>
    <dbReference type="NCBI Taxonomy" id="70775"/>
    <lineage>
        <taxon>Bacteria</taxon>
        <taxon>Pseudomonadati</taxon>
        <taxon>Pseudomonadota</taxon>
        <taxon>Gammaproteobacteria</taxon>
        <taxon>Pseudomonadales</taxon>
        <taxon>Pseudomonadaceae</taxon>
        <taxon>Pseudomonas</taxon>
    </lineage>
</organism>
<dbReference type="AlphaFoldDB" id="A0AAD0R2R6"/>
<protein>
    <submittedName>
        <fullName evidence="1">Uncharacterized protein</fullName>
    </submittedName>
</protein>